<dbReference type="EMBL" id="HG721950">
    <property type="protein sequence ID" value="CDJ60887.1"/>
    <property type="molecule type" value="Genomic_DNA"/>
</dbReference>
<dbReference type="GeneID" id="25337573"/>
<evidence type="ECO:0000313" key="1">
    <source>
        <dbReference type="EMBL" id="CDJ60887.1"/>
    </source>
</evidence>
<organism evidence="1 2">
    <name type="scientific">Eimeria maxima</name>
    <name type="common">Coccidian parasite</name>
    <dbReference type="NCBI Taxonomy" id="5804"/>
    <lineage>
        <taxon>Eukaryota</taxon>
        <taxon>Sar</taxon>
        <taxon>Alveolata</taxon>
        <taxon>Apicomplexa</taxon>
        <taxon>Conoidasida</taxon>
        <taxon>Coccidia</taxon>
        <taxon>Eucoccidiorida</taxon>
        <taxon>Eimeriorina</taxon>
        <taxon>Eimeriidae</taxon>
        <taxon>Eimeria</taxon>
    </lineage>
</organism>
<dbReference type="AlphaFoldDB" id="U6M9I9"/>
<dbReference type="Proteomes" id="UP000030763">
    <property type="component" value="Unassembled WGS sequence"/>
</dbReference>
<name>U6M9I9_EIMMA</name>
<reference evidence="1" key="2">
    <citation type="submission" date="2013-10" db="EMBL/GenBank/DDBJ databases">
        <authorList>
            <person name="Aslett M."/>
        </authorList>
    </citation>
    <scope>NUCLEOTIDE SEQUENCE [LARGE SCALE GENOMIC DNA]</scope>
    <source>
        <strain evidence="1">Weybridge</strain>
    </source>
</reference>
<evidence type="ECO:0000313" key="2">
    <source>
        <dbReference type="Proteomes" id="UP000030763"/>
    </source>
</evidence>
<dbReference type="RefSeq" id="XP_013337537.1">
    <property type="nucleotide sequence ID" value="XM_013482083.1"/>
</dbReference>
<dbReference type="OrthoDB" id="345269at2759"/>
<reference evidence="1" key="1">
    <citation type="submission" date="2013-10" db="EMBL/GenBank/DDBJ databases">
        <title>Genomic analysis of the causative agents of coccidiosis in chickens.</title>
        <authorList>
            <person name="Reid A.J."/>
            <person name="Blake D."/>
            <person name="Billington K."/>
            <person name="Browne H."/>
            <person name="Dunn M."/>
            <person name="Hung S."/>
            <person name="Kawahara F."/>
            <person name="Miranda-Saavedra D."/>
            <person name="Mourier T."/>
            <person name="Nagra H."/>
            <person name="Otto T.D."/>
            <person name="Rawlings N."/>
            <person name="Sanchez A."/>
            <person name="Sanders M."/>
            <person name="Subramaniam C."/>
            <person name="Tay Y."/>
            <person name="Dear P."/>
            <person name="Doerig C."/>
            <person name="Gruber A."/>
            <person name="Parkinson J."/>
            <person name="Shirley M."/>
            <person name="Wan K.L."/>
            <person name="Berriman M."/>
            <person name="Tomley F."/>
            <person name="Pain A."/>
        </authorList>
    </citation>
    <scope>NUCLEOTIDE SEQUENCE [LARGE SCALE GENOMIC DNA]</scope>
    <source>
        <strain evidence="1">Weybridge</strain>
    </source>
</reference>
<proteinExistence type="predicted"/>
<protein>
    <submittedName>
        <fullName evidence="1">Uncharacterized protein</fullName>
    </submittedName>
</protein>
<sequence length="302" mass="34597">MMERAHYEVAAAWQEEHLRRKAAVPAWNIFRRLALWSRSFPELQIEAHIRYIDLWNKDRFGHPLPWATAVFRYKCPEGDASYGLLDHLCGSVFSEEKDPRVGSDVHLLLQPRPGYNQPLEVRASNWQYITGALASLRGGRTKDQQDRDERWIWPISLYSRVESVMQISGKIDDCWMNDGDCYFRWLLRVEWRLFRETVCERLQRDANAGLAEAFKAAALKTVQINITGVDFFNHPRPVLFGVLEEGVLLANAGSGFVALEVDTDPRNIANFERAKSTSQNIRAAGLMLKGVNELFSRAKGDS</sequence>
<keyword evidence="2" id="KW-1185">Reference proteome</keyword>
<dbReference type="VEuPathDB" id="ToxoDB:EMWEY_00035870"/>
<dbReference type="OMA" id="ETHKTGP"/>
<gene>
    <name evidence="1" type="ORF">EMWEY_00035870</name>
</gene>
<accession>U6M9I9</accession>